<name>A0A059BRD3_EUCGR</name>
<dbReference type="AlphaFoldDB" id="A0A059BRD3"/>
<protein>
    <submittedName>
        <fullName evidence="2">Uncharacterized protein</fullName>
    </submittedName>
</protein>
<evidence type="ECO:0000256" key="1">
    <source>
        <dbReference type="SAM" id="MobiDB-lite"/>
    </source>
</evidence>
<evidence type="ECO:0000313" key="2">
    <source>
        <dbReference type="EMBL" id="KCW68486.1"/>
    </source>
</evidence>
<accession>A0A059BRD3</accession>
<feature type="region of interest" description="Disordered" evidence="1">
    <location>
        <begin position="1"/>
        <end position="31"/>
    </location>
</feature>
<proteinExistence type="predicted"/>
<dbReference type="Gramene" id="KCW68486">
    <property type="protein sequence ID" value="KCW68486"/>
    <property type="gene ID" value="EUGRSUZ_F02137"/>
</dbReference>
<reference evidence="2" key="1">
    <citation type="submission" date="2013-07" db="EMBL/GenBank/DDBJ databases">
        <title>The genome of Eucalyptus grandis.</title>
        <authorList>
            <person name="Schmutz J."/>
            <person name="Hayes R."/>
            <person name="Myburg A."/>
            <person name="Tuskan G."/>
            <person name="Grattapaglia D."/>
            <person name="Rokhsar D.S."/>
        </authorList>
    </citation>
    <scope>NUCLEOTIDE SEQUENCE</scope>
    <source>
        <tissue evidence="2">Leaf extractions</tissue>
    </source>
</reference>
<gene>
    <name evidence="2" type="ORF">EUGRSUZ_F02137</name>
</gene>
<dbReference type="InParanoid" id="A0A059BRD3"/>
<organism evidence="2">
    <name type="scientific">Eucalyptus grandis</name>
    <name type="common">Flooded gum</name>
    <dbReference type="NCBI Taxonomy" id="71139"/>
    <lineage>
        <taxon>Eukaryota</taxon>
        <taxon>Viridiplantae</taxon>
        <taxon>Streptophyta</taxon>
        <taxon>Embryophyta</taxon>
        <taxon>Tracheophyta</taxon>
        <taxon>Spermatophyta</taxon>
        <taxon>Magnoliopsida</taxon>
        <taxon>eudicotyledons</taxon>
        <taxon>Gunneridae</taxon>
        <taxon>Pentapetalae</taxon>
        <taxon>rosids</taxon>
        <taxon>malvids</taxon>
        <taxon>Myrtales</taxon>
        <taxon>Myrtaceae</taxon>
        <taxon>Myrtoideae</taxon>
        <taxon>Eucalypteae</taxon>
        <taxon>Eucalyptus</taxon>
    </lineage>
</organism>
<feature type="compositionally biased region" description="Basic and acidic residues" evidence="1">
    <location>
        <begin position="1"/>
        <end position="10"/>
    </location>
</feature>
<dbReference type="EMBL" id="KK198758">
    <property type="protein sequence ID" value="KCW68486.1"/>
    <property type="molecule type" value="Genomic_DNA"/>
</dbReference>
<sequence length="70" mass="8281">MSPSTRRDPPPYRARSARSLLHPPRAQRRSRRIARLRDHLMILLAQPKRGKTLLSRNKEEEQNVKFFCST</sequence>